<dbReference type="GO" id="GO:0005384">
    <property type="term" value="F:manganese ion transmembrane transporter activity"/>
    <property type="evidence" value="ECO:0007669"/>
    <property type="project" value="InterPro"/>
</dbReference>
<dbReference type="Proteomes" id="UP001054252">
    <property type="component" value="Unassembled WGS sequence"/>
</dbReference>
<gene>
    <name evidence="9" type="ORF">SLEP1_g31793</name>
</gene>
<organism evidence="9 10">
    <name type="scientific">Rubroshorea leprosula</name>
    <dbReference type="NCBI Taxonomy" id="152421"/>
    <lineage>
        <taxon>Eukaryota</taxon>
        <taxon>Viridiplantae</taxon>
        <taxon>Streptophyta</taxon>
        <taxon>Embryophyta</taxon>
        <taxon>Tracheophyta</taxon>
        <taxon>Spermatophyta</taxon>
        <taxon>Magnoliopsida</taxon>
        <taxon>eudicotyledons</taxon>
        <taxon>Gunneridae</taxon>
        <taxon>Pentapetalae</taxon>
        <taxon>rosids</taxon>
        <taxon>malvids</taxon>
        <taxon>Malvales</taxon>
        <taxon>Dipterocarpaceae</taxon>
        <taxon>Rubroshorea</taxon>
    </lineage>
</organism>
<dbReference type="Pfam" id="PF01988">
    <property type="entry name" value="VIT1"/>
    <property type="match status" value="1"/>
</dbReference>
<keyword evidence="3" id="KW-0813">Transport</keyword>
<keyword evidence="6" id="KW-1133">Transmembrane helix</keyword>
<comment type="catalytic activity">
    <reaction evidence="8">
        <text>Fe(2+)(in) = Fe(2+)(out)</text>
        <dbReference type="Rhea" id="RHEA:28486"/>
        <dbReference type="ChEBI" id="CHEBI:29033"/>
    </reaction>
    <physiologicalReaction direction="left-to-right" evidence="8">
        <dbReference type="Rhea" id="RHEA:28487"/>
    </physiologicalReaction>
</comment>
<evidence type="ECO:0000313" key="10">
    <source>
        <dbReference type="Proteomes" id="UP001054252"/>
    </source>
</evidence>
<evidence type="ECO:0000256" key="5">
    <source>
        <dbReference type="ARBA" id="ARBA00022692"/>
    </source>
</evidence>
<keyword evidence="7" id="KW-0472">Membrane</keyword>
<evidence type="ECO:0000256" key="6">
    <source>
        <dbReference type="ARBA" id="ARBA00022989"/>
    </source>
</evidence>
<comment type="similarity">
    <text evidence="2">Belongs to the CCC1 family.</text>
</comment>
<proteinExistence type="inferred from homology"/>
<comment type="caution">
    <text evidence="9">The sequence shown here is derived from an EMBL/GenBank/DDBJ whole genome shotgun (WGS) entry which is preliminary data.</text>
</comment>
<keyword evidence="3" id="KW-0406">Ion transport</keyword>
<sequence>MLGVGAAEEVRQSMILSGLAGALADACSMAVGEFVSVSAQRDIEVAVTGWRNPETKPVETNLRLSNVLTFGRFPVMKVAAEDAKMKMQEDGETEQALPNPYKSATALALAFLFESFLPLASAAFTTANTIRIAVIAVASSMALALPKQNIASESSDRRMDCKMGITYENACLVDLGKERLKTVVLKQSRVWNFDCETEVMDRLEKKGVLPRLDRLELLVMVKSLEERHSSCKNDVPVGEFMEPEVESRTLSSALEEVNRKGTLIERLSALENRVLKLSLDLDIGNTTLRTSSSAVAVAAKTESTNAEEDDDNLTMKHREMKENSLKEACGRNLQGGRQRRSRRMSTLKMPPNKWLGSGWFRMGCH</sequence>
<dbReference type="PANTHER" id="PTHR31851">
    <property type="entry name" value="FE(2+)/MN(2+) TRANSPORTER PCL1"/>
    <property type="match status" value="1"/>
</dbReference>
<keyword evidence="4" id="KW-0926">Vacuole</keyword>
<evidence type="ECO:0000256" key="4">
    <source>
        <dbReference type="ARBA" id="ARBA00022554"/>
    </source>
</evidence>
<dbReference type="InterPro" id="IPR008217">
    <property type="entry name" value="Ccc1_fam"/>
</dbReference>
<keyword evidence="3" id="KW-0408">Iron</keyword>
<keyword evidence="5" id="KW-0812">Transmembrane</keyword>
<dbReference type="GO" id="GO:0006826">
    <property type="term" value="P:iron ion transport"/>
    <property type="evidence" value="ECO:0007669"/>
    <property type="project" value="UniProtKB-KW"/>
</dbReference>
<reference evidence="9 10" key="1">
    <citation type="journal article" date="2021" name="Commun. Biol.">
        <title>The genome of Shorea leprosula (Dipterocarpaceae) highlights the ecological relevance of drought in aseasonal tropical rainforests.</title>
        <authorList>
            <person name="Ng K.K.S."/>
            <person name="Kobayashi M.J."/>
            <person name="Fawcett J.A."/>
            <person name="Hatakeyama M."/>
            <person name="Paape T."/>
            <person name="Ng C.H."/>
            <person name="Ang C.C."/>
            <person name="Tnah L.H."/>
            <person name="Lee C.T."/>
            <person name="Nishiyama T."/>
            <person name="Sese J."/>
            <person name="O'Brien M.J."/>
            <person name="Copetti D."/>
            <person name="Mohd Noor M.I."/>
            <person name="Ong R.C."/>
            <person name="Putra M."/>
            <person name="Sireger I.Z."/>
            <person name="Indrioko S."/>
            <person name="Kosugi Y."/>
            <person name="Izuno A."/>
            <person name="Isagi Y."/>
            <person name="Lee S.L."/>
            <person name="Shimizu K.K."/>
        </authorList>
    </citation>
    <scope>NUCLEOTIDE SEQUENCE [LARGE SCALE GENOMIC DNA]</scope>
    <source>
        <strain evidence="9">214</strain>
    </source>
</reference>
<protein>
    <submittedName>
        <fullName evidence="9">Uncharacterized protein</fullName>
    </submittedName>
</protein>
<evidence type="ECO:0000256" key="7">
    <source>
        <dbReference type="ARBA" id="ARBA00023136"/>
    </source>
</evidence>
<comment type="subcellular location">
    <subcellularLocation>
        <location evidence="1">Vacuole membrane</location>
        <topology evidence="1">Multi-pass membrane protein</topology>
    </subcellularLocation>
</comment>
<evidence type="ECO:0000313" key="9">
    <source>
        <dbReference type="EMBL" id="GKV21855.1"/>
    </source>
</evidence>
<accession>A0AAV5KB84</accession>
<keyword evidence="10" id="KW-1185">Reference proteome</keyword>
<evidence type="ECO:0000256" key="1">
    <source>
        <dbReference type="ARBA" id="ARBA00004128"/>
    </source>
</evidence>
<evidence type="ECO:0000256" key="3">
    <source>
        <dbReference type="ARBA" id="ARBA00022496"/>
    </source>
</evidence>
<evidence type="ECO:0000256" key="2">
    <source>
        <dbReference type="ARBA" id="ARBA00007049"/>
    </source>
</evidence>
<name>A0AAV5KB84_9ROSI</name>
<evidence type="ECO:0000256" key="8">
    <source>
        <dbReference type="ARBA" id="ARBA00044464"/>
    </source>
</evidence>
<dbReference type="GO" id="GO:0005774">
    <property type="term" value="C:vacuolar membrane"/>
    <property type="evidence" value="ECO:0007669"/>
    <property type="project" value="UniProtKB-SubCell"/>
</dbReference>
<dbReference type="EMBL" id="BPVZ01000058">
    <property type="protein sequence ID" value="GKV21855.1"/>
    <property type="molecule type" value="Genomic_DNA"/>
</dbReference>
<dbReference type="AlphaFoldDB" id="A0AAV5KB84"/>
<keyword evidence="3" id="KW-0410">Iron transport</keyword>
<dbReference type="GO" id="GO:0030026">
    <property type="term" value="P:intracellular manganese ion homeostasis"/>
    <property type="evidence" value="ECO:0007669"/>
    <property type="project" value="InterPro"/>
</dbReference>